<sequence length="203" mass="22700">MPTVLDSDGSSVLFNIDTGWIVEPPSALMLCFPNLPSCVTISYKHMDASTQIIRLMRLPDDFEFSHLTGIQYEAIERWGNWGHGGGSDGTTMFISIVNSQTSHCDNYLFPGWSELSCDIVQYAQGFFIVDKVLGSTLKIEPGTAGHKKWITLDNRVNTSCHGFTLMEDGSRLLGWIVVTDLILLREWETSTGILRSDRIHGRL</sequence>
<keyword evidence="2" id="KW-1185">Reference proteome</keyword>
<protein>
    <submittedName>
        <fullName evidence="1">Uncharacterized protein</fullName>
    </submittedName>
</protein>
<dbReference type="STRING" id="1076256.A0A2H3AL03"/>
<gene>
    <name evidence="1" type="ORF">ARMSODRAFT_776023</name>
</gene>
<name>A0A2H3AL03_9AGAR</name>
<reference evidence="2" key="1">
    <citation type="journal article" date="2017" name="Nat. Ecol. Evol.">
        <title>Genome expansion and lineage-specific genetic innovations in the forest pathogenic fungi Armillaria.</title>
        <authorList>
            <person name="Sipos G."/>
            <person name="Prasanna A.N."/>
            <person name="Walter M.C."/>
            <person name="O'Connor E."/>
            <person name="Balint B."/>
            <person name="Krizsan K."/>
            <person name="Kiss B."/>
            <person name="Hess J."/>
            <person name="Varga T."/>
            <person name="Slot J."/>
            <person name="Riley R."/>
            <person name="Boka B."/>
            <person name="Rigling D."/>
            <person name="Barry K."/>
            <person name="Lee J."/>
            <person name="Mihaltcheva S."/>
            <person name="LaButti K."/>
            <person name="Lipzen A."/>
            <person name="Waldron R."/>
            <person name="Moloney N.M."/>
            <person name="Sperisen C."/>
            <person name="Kredics L."/>
            <person name="Vagvoelgyi C."/>
            <person name="Patrignani A."/>
            <person name="Fitzpatrick D."/>
            <person name="Nagy I."/>
            <person name="Doyle S."/>
            <person name="Anderson J.B."/>
            <person name="Grigoriev I.V."/>
            <person name="Gueldener U."/>
            <person name="Muensterkoetter M."/>
            <person name="Nagy L.G."/>
        </authorList>
    </citation>
    <scope>NUCLEOTIDE SEQUENCE [LARGE SCALE GENOMIC DNA]</scope>
    <source>
        <strain evidence="2">28-4</strain>
    </source>
</reference>
<organism evidence="1 2">
    <name type="scientific">Armillaria solidipes</name>
    <dbReference type="NCBI Taxonomy" id="1076256"/>
    <lineage>
        <taxon>Eukaryota</taxon>
        <taxon>Fungi</taxon>
        <taxon>Dikarya</taxon>
        <taxon>Basidiomycota</taxon>
        <taxon>Agaricomycotina</taxon>
        <taxon>Agaricomycetes</taxon>
        <taxon>Agaricomycetidae</taxon>
        <taxon>Agaricales</taxon>
        <taxon>Marasmiineae</taxon>
        <taxon>Physalacriaceae</taxon>
        <taxon>Armillaria</taxon>
    </lineage>
</organism>
<dbReference type="EMBL" id="KZ293502">
    <property type="protein sequence ID" value="PBK59545.1"/>
    <property type="molecule type" value="Genomic_DNA"/>
</dbReference>
<dbReference type="Proteomes" id="UP000218334">
    <property type="component" value="Unassembled WGS sequence"/>
</dbReference>
<accession>A0A2H3AL03</accession>
<evidence type="ECO:0000313" key="2">
    <source>
        <dbReference type="Proteomes" id="UP000218334"/>
    </source>
</evidence>
<proteinExistence type="predicted"/>
<dbReference type="AlphaFoldDB" id="A0A2H3AL03"/>
<evidence type="ECO:0000313" key="1">
    <source>
        <dbReference type="EMBL" id="PBK59545.1"/>
    </source>
</evidence>